<dbReference type="AlphaFoldDB" id="A0A1V6QSD4"/>
<gene>
    <name evidence="4" type="ORF">PENSOL_c044G08523</name>
</gene>
<dbReference type="GO" id="GO:0008270">
    <property type="term" value="F:zinc ion binding"/>
    <property type="evidence" value="ECO:0007669"/>
    <property type="project" value="InterPro"/>
</dbReference>
<feature type="compositionally biased region" description="Polar residues" evidence="2">
    <location>
        <begin position="16"/>
        <end position="30"/>
    </location>
</feature>
<reference evidence="5" key="1">
    <citation type="journal article" date="2017" name="Nat. Microbiol.">
        <title>Global analysis of biosynthetic gene clusters reveals vast potential of secondary metabolite production in Penicillium species.</title>
        <authorList>
            <person name="Nielsen J.C."/>
            <person name="Grijseels S."/>
            <person name="Prigent S."/>
            <person name="Ji B."/>
            <person name="Dainat J."/>
            <person name="Nielsen K.F."/>
            <person name="Frisvad J.C."/>
            <person name="Workman M."/>
            <person name="Nielsen J."/>
        </authorList>
    </citation>
    <scope>NUCLEOTIDE SEQUENCE [LARGE SCALE GENOMIC DNA]</scope>
    <source>
        <strain evidence="5">IBT 29525</strain>
    </source>
</reference>
<feature type="compositionally biased region" description="Low complexity" evidence="2">
    <location>
        <begin position="267"/>
        <end position="282"/>
    </location>
</feature>
<comment type="caution">
    <text evidence="4">The sequence shown here is derived from an EMBL/GenBank/DDBJ whole genome shotgun (WGS) entry which is preliminary data.</text>
</comment>
<dbReference type="GO" id="GO:0003677">
    <property type="term" value="F:DNA binding"/>
    <property type="evidence" value="ECO:0007669"/>
    <property type="project" value="InterPro"/>
</dbReference>
<sequence>MSADLLAEFGQAPAPDNNSRQQSSQYQKNSFFDEDDNIDFFGSSRSVQHNKRPNSTSEAVGQFAAPAAPWQGPGQEFDLPLNPHSDVLFDAAFDAPASDADDDWGEFEGPDSNAQHTQSTALQQSTTATLSKQEPRQDTPQVSKTIDLLDSLSMQDSAPAVKHPSEIGQKNQNLAPSNNQHQATWDDDSFGDWGDFADAPASQPPPKVPQKRTKAPTKPPVKPNKLPASTWDDDAFDDWGDFSDGPSVKAVKAVPKSKPIPPPTAPSPATSSSVSGTTPPAATVRPTNIPPPSVLLELFLDVFENLQKEAVLAKSHLRSSAPPSSSSNTISTTALNIHNVLQSAARVIAGRSLRWKRDTILSQSMRIGPARSGKAGGMKLNSVNKQENIKEEQDAVDVLTTWRERAVVFNAVLQAAGQRPIPTVPDPSGLKVITARADQGALKASHPWRAMEESQNDRQMHVYDAGDKRSNVPDHSHATGVASESLAAYSTIVIRRSCYILELQQKIARIEQSEKGQVSPFSSNFDTQIDPKDREDVPPLERTSTPEEHDEDQNLEDLDSGLANPLSSGPPAFMSAPNGRTFYLGTSSNWSFTRRVLSLAHQHLYQDALPTETLIFDETTYELGWDGLRTTPGPDSPVVPTRDHTMYMINAVQFRCGQLYHLFEEDEFMSSLQQFYSGDGQSMTNSLWYIHFLLILAFGKGFVQPKAQGKKPPGVCYFVKALQLLPDPTALYRDPMLGTEILCCIALYYQCVDYRTSAHNYIGQAMRIAMAQGMHTSMPVEDLGHDMVQRCGKIWWTIYILDREMTSLMGLPQSINDRYVQTQLPTFADPSETMSLGMHIKLSQIIAEVNSTIYVVNGRINRTFLLSTKSALASIAGLADELRESFQLHLDPGSGVSRISAYLHLQYHQCIILATRPLLFCFLKIRFESPEKCLESLNASRNVRNLMQMCLESAQHIISILSSLQSQGLLETFLPFDLESVFVSTIILLMGPAIDPRVLESHPNWLEKAYAIFDEMIRDGNQVAKFRRSELQQLHETIIGCLSDDQPRYLPVPEFFQQPNVLPDPASPSATPIPGAIPQSVRYDDALLRPDPDFDVECDFSTMLTSAEIMAVADSIESYDTEWVSNAMIEHSIW</sequence>
<dbReference type="Proteomes" id="UP000191612">
    <property type="component" value="Unassembled WGS sequence"/>
</dbReference>
<keyword evidence="1" id="KW-0539">Nucleus</keyword>
<dbReference type="PANTHER" id="PTHR42084">
    <property type="entry name" value="YALI0E26631P"/>
    <property type="match status" value="1"/>
</dbReference>
<feature type="compositionally biased region" description="Acidic residues" evidence="2">
    <location>
        <begin position="231"/>
        <end position="241"/>
    </location>
</feature>
<dbReference type="EMBL" id="MDYO01000044">
    <property type="protein sequence ID" value="OQD92130.1"/>
    <property type="molecule type" value="Genomic_DNA"/>
</dbReference>
<name>A0A1V6QSD4_9EURO</name>
<feature type="compositionally biased region" description="Acidic residues" evidence="2">
    <location>
        <begin position="548"/>
        <end position="559"/>
    </location>
</feature>
<feature type="compositionally biased region" description="Basic and acidic residues" evidence="2">
    <location>
        <begin position="529"/>
        <end position="547"/>
    </location>
</feature>
<dbReference type="Pfam" id="PF04082">
    <property type="entry name" value="Fungal_trans"/>
    <property type="match status" value="1"/>
</dbReference>
<feature type="region of interest" description="Disordered" evidence="2">
    <location>
        <begin position="512"/>
        <end position="567"/>
    </location>
</feature>
<feature type="domain" description="Xylanolytic transcriptional activator regulatory" evidence="3">
    <location>
        <begin position="758"/>
        <end position="831"/>
    </location>
</feature>
<keyword evidence="5" id="KW-1185">Reference proteome</keyword>
<evidence type="ECO:0000259" key="3">
    <source>
        <dbReference type="SMART" id="SM00906"/>
    </source>
</evidence>
<dbReference type="SMART" id="SM00906">
    <property type="entry name" value="Fungal_trans"/>
    <property type="match status" value="1"/>
</dbReference>
<protein>
    <recommendedName>
        <fullName evidence="3">Xylanolytic transcriptional activator regulatory domain-containing protein</fullName>
    </recommendedName>
</protein>
<feature type="compositionally biased region" description="Low complexity" evidence="2">
    <location>
        <begin position="117"/>
        <end position="131"/>
    </location>
</feature>
<feature type="compositionally biased region" description="Low complexity" evidence="2">
    <location>
        <begin position="242"/>
        <end position="257"/>
    </location>
</feature>
<dbReference type="InterPro" id="IPR007219">
    <property type="entry name" value="XnlR_reg_dom"/>
</dbReference>
<dbReference type="PANTHER" id="PTHR42084:SF1">
    <property type="entry name" value="SERINE_THREONINE-PROTEIN KINASE PPK6"/>
    <property type="match status" value="1"/>
</dbReference>
<feature type="compositionally biased region" description="Acidic residues" evidence="2">
    <location>
        <begin position="99"/>
        <end position="109"/>
    </location>
</feature>
<dbReference type="CDD" id="cd12148">
    <property type="entry name" value="fungal_TF_MHR"/>
    <property type="match status" value="1"/>
</dbReference>
<organism evidence="4 5">
    <name type="scientific">Penicillium solitum</name>
    <dbReference type="NCBI Taxonomy" id="60172"/>
    <lineage>
        <taxon>Eukaryota</taxon>
        <taxon>Fungi</taxon>
        <taxon>Dikarya</taxon>
        <taxon>Ascomycota</taxon>
        <taxon>Pezizomycotina</taxon>
        <taxon>Eurotiomycetes</taxon>
        <taxon>Eurotiomycetidae</taxon>
        <taxon>Eurotiales</taxon>
        <taxon>Aspergillaceae</taxon>
        <taxon>Penicillium</taxon>
    </lineage>
</organism>
<dbReference type="GO" id="GO:0006351">
    <property type="term" value="P:DNA-templated transcription"/>
    <property type="evidence" value="ECO:0007669"/>
    <property type="project" value="InterPro"/>
</dbReference>
<dbReference type="STRING" id="60172.A0A1V6QSD4"/>
<feature type="compositionally biased region" description="Polar residues" evidence="2">
    <location>
        <begin position="168"/>
        <end position="183"/>
    </location>
</feature>
<evidence type="ECO:0000256" key="1">
    <source>
        <dbReference type="ARBA" id="ARBA00023242"/>
    </source>
</evidence>
<evidence type="ECO:0000313" key="5">
    <source>
        <dbReference type="Proteomes" id="UP000191612"/>
    </source>
</evidence>
<accession>A0A1V6QSD4</accession>
<evidence type="ECO:0000256" key="2">
    <source>
        <dbReference type="SAM" id="MobiDB-lite"/>
    </source>
</evidence>
<proteinExistence type="predicted"/>
<feature type="compositionally biased region" description="Low complexity" evidence="2">
    <location>
        <begin position="61"/>
        <end position="75"/>
    </location>
</feature>
<evidence type="ECO:0000313" key="4">
    <source>
        <dbReference type="EMBL" id="OQD92130.1"/>
    </source>
</evidence>
<feature type="region of interest" description="Disordered" evidence="2">
    <location>
        <begin position="1"/>
        <end position="289"/>
    </location>
</feature>
<feature type="compositionally biased region" description="Polar residues" evidence="2">
    <location>
        <begin position="515"/>
        <end position="527"/>
    </location>
</feature>
<feature type="compositionally biased region" description="Polar residues" evidence="2">
    <location>
        <begin position="43"/>
        <end position="59"/>
    </location>
</feature>